<dbReference type="Pfam" id="PF07331">
    <property type="entry name" value="TctB"/>
    <property type="match status" value="1"/>
</dbReference>
<evidence type="ECO:0000256" key="1">
    <source>
        <dbReference type="SAM" id="Phobius"/>
    </source>
</evidence>
<feature type="transmembrane region" description="Helical" evidence="1">
    <location>
        <begin position="137"/>
        <end position="159"/>
    </location>
</feature>
<comment type="caution">
    <text evidence="3">The sequence shown here is derived from an EMBL/GenBank/DDBJ whole genome shotgun (WGS) entry which is preliminary data.</text>
</comment>
<name>A0A9X7J479_9FIRM</name>
<keyword evidence="1" id="KW-0812">Transmembrane</keyword>
<feature type="domain" description="DUF1468" evidence="2">
    <location>
        <begin position="10"/>
        <end position="158"/>
    </location>
</feature>
<evidence type="ECO:0000313" key="3">
    <source>
        <dbReference type="EMBL" id="PRR73575.1"/>
    </source>
</evidence>
<dbReference type="AlphaFoldDB" id="A0A9X7J479"/>
<gene>
    <name evidence="3" type="ORF">MOST_14230</name>
</gene>
<protein>
    <submittedName>
        <fullName evidence="3">Tripartite tricarboxylate transporter TctB family protein</fullName>
    </submittedName>
</protein>
<keyword evidence="1" id="KW-0472">Membrane</keyword>
<reference evidence="3 4" key="1">
    <citation type="submission" date="2018-03" db="EMBL/GenBank/DDBJ databases">
        <title>Genome sequence of Moorella stamsii DSM 26217.</title>
        <authorList>
            <person name="Poehlein A."/>
            <person name="Daniel R."/>
        </authorList>
    </citation>
    <scope>NUCLEOTIDE SEQUENCE [LARGE SCALE GENOMIC DNA]</scope>
    <source>
        <strain evidence="4">DSM 26217</strain>
    </source>
</reference>
<accession>A0A9X7J479</accession>
<sequence>MKNRMADNLVAFVFLLLFTLFATLSMGYGFRARLVPLPVAIGSGILVLIQLIIQNSRASHLNLSVNAGELFGTEKVKVNYEGKQVKERVPGGKEWFAFSLLAVFLGMVLVAGIEVATIIFVTGYFRYINKEGWLRSLLWGAGTTVALYLLFTVILRIHFYRGLLARLI</sequence>
<feature type="transmembrane region" description="Helical" evidence="1">
    <location>
        <begin position="95"/>
        <end position="125"/>
    </location>
</feature>
<keyword evidence="4" id="KW-1185">Reference proteome</keyword>
<proteinExistence type="predicted"/>
<feature type="transmembrane region" description="Helical" evidence="1">
    <location>
        <begin position="35"/>
        <end position="53"/>
    </location>
</feature>
<organism evidence="3 4">
    <name type="scientific">Neomoorella stamsii</name>
    <dbReference type="NCBI Taxonomy" id="1266720"/>
    <lineage>
        <taxon>Bacteria</taxon>
        <taxon>Bacillati</taxon>
        <taxon>Bacillota</taxon>
        <taxon>Clostridia</taxon>
        <taxon>Neomoorellales</taxon>
        <taxon>Neomoorellaceae</taxon>
        <taxon>Neomoorella</taxon>
    </lineage>
</organism>
<dbReference type="InterPro" id="IPR009936">
    <property type="entry name" value="DUF1468"/>
</dbReference>
<keyword evidence="1" id="KW-1133">Transmembrane helix</keyword>
<evidence type="ECO:0000313" key="4">
    <source>
        <dbReference type="Proteomes" id="UP000239430"/>
    </source>
</evidence>
<dbReference type="Proteomes" id="UP000239430">
    <property type="component" value="Unassembled WGS sequence"/>
</dbReference>
<dbReference type="RefSeq" id="WP_054938191.1">
    <property type="nucleotide sequence ID" value="NZ_PVXL01000040.1"/>
</dbReference>
<evidence type="ECO:0000259" key="2">
    <source>
        <dbReference type="Pfam" id="PF07331"/>
    </source>
</evidence>
<dbReference type="EMBL" id="PVXL01000040">
    <property type="protein sequence ID" value="PRR73575.1"/>
    <property type="molecule type" value="Genomic_DNA"/>
</dbReference>